<dbReference type="Proteomes" id="UP000000702">
    <property type="component" value="Unassembled WGS sequence"/>
</dbReference>
<dbReference type="EMBL" id="CAEQ01002066">
    <property type="protein sequence ID" value="CCD15814.1"/>
    <property type="molecule type" value="Genomic_DNA"/>
</dbReference>
<comment type="caution">
    <text evidence="2">The sequence shown here is derived from an EMBL/GenBank/DDBJ whole genome shotgun (WGS) entry which is preliminary data.</text>
</comment>
<dbReference type="Gene3D" id="1.10.472.10">
    <property type="entry name" value="Cyclin-like"/>
    <property type="match status" value="1"/>
</dbReference>
<feature type="compositionally biased region" description="Polar residues" evidence="1">
    <location>
        <begin position="93"/>
        <end position="104"/>
    </location>
</feature>
<dbReference type="Pfam" id="PF08613">
    <property type="entry name" value="Cyclin"/>
    <property type="match status" value="1"/>
</dbReference>
<name>F9WEU8_TRYCI</name>
<gene>
    <name evidence="2" type="ORF">TCIL3000_0_08150</name>
</gene>
<dbReference type="PANTHER" id="PTHR15615">
    <property type="match status" value="1"/>
</dbReference>
<accession>F9WEU8</accession>
<dbReference type="InterPro" id="IPR013922">
    <property type="entry name" value="Cyclin_PHO80-like"/>
</dbReference>
<evidence type="ECO:0000313" key="2">
    <source>
        <dbReference type="EMBL" id="CCD15814.1"/>
    </source>
</evidence>
<dbReference type="SUPFAM" id="SSF47954">
    <property type="entry name" value="Cyclin-like"/>
    <property type="match status" value="1"/>
</dbReference>
<proteinExistence type="predicted"/>
<dbReference type="PANTHER" id="PTHR15615:SF108">
    <property type="entry name" value="PROTEIN CNPPD1"/>
    <property type="match status" value="1"/>
</dbReference>
<dbReference type="GO" id="GO:0019901">
    <property type="term" value="F:protein kinase binding"/>
    <property type="evidence" value="ECO:0007669"/>
    <property type="project" value="InterPro"/>
</dbReference>
<dbReference type="InterPro" id="IPR036915">
    <property type="entry name" value="Cyclin-like_sf"/>
</dbReference>
<sequence length="690" mass="75064">MTSNETCYVVTTEETRTFDRGVVSAVAISTGCSVGSSCGGSSNAAAVSSHVSFLPTKVGGVYAASHTVWAAVAQEGGPAVLDEMAGGMGTSHGGNDSDVSNSHGTDPMKRRRMKKGTRGSLHSNGVEFSDSRSCFVAVANREDNKCRNAGCGVHDVEGRPSTSNENGRQYFEGGAEDKEEVGVQWVYECSASEKRSCNVVAEDVVSGEICNITPHHSSSGGEGDCEANNAKCSGDNACRETLESAPRLSVLPKHIDVEAASQGIVLFLENLCNENVEEPLLTSDFHSHRIPSMSIANYVLRIQKNGVFSGETLAVSLILLLKYSFATSHPVTYYNVHRLMITSAMLSAKLRDDEFFSNEYYSRVGGISVKEMNKLELGFCTVLQWDIWVEEHEYESLSGLMRQLMEDKAAAATDNSAEVTKELGARYWKEYFRPWKVNFDKNLMRRYERLRTDTEIFYAEALNQQQPWRNQRLCGSGGYCYTDFGITVVPNRCSGQPYHVVNQRSSTMAAGQTDVNDNPIKTCDQQQFGIANRNSGDHGVSLSNTVVRSKPYMASPAVATGGCGQKVAVIEGDLISGQRRTGSNRRWYVDASAEVQYRSTAEGDSNIIWKTGNSDTRIGVSVTTITTTRHDDGSTDHGGTVLTTSTDYETATHNNPHKLDIPHGAEQSTACRGYWGSGEKTAASMGICPK</sequence>
<protein>
    <submittedName>
        <fullName evidence="2">WGS project CAEQ00000000 data, annotated contig 316</fullName>
    </submittedName>
</protein>
<reference evidence="2 3" key="2">
    <citation type="journal article" date="2012" name="Proc. Natl. Acad. Sci. U.S.A.">
        <title>Antigenic diversity is generated by distinct evolutionary mechanisms in African trypanosome species.</title>
        <authorList>
            <person name="Jackson A.P."/>
            <person name="Berry A."/>
            <person name="Aslett M."/>
            <person name="Allison H.C."/>
            <person name="Burton P."/>
            <person name="Vavrova-Anderson J."/>
            <person name="Brown R."/>
            <person name="Browne H."/>
            <person name="Corton N."/>
            <person name="Hauser H."/>
            <person name="Gamble J."/>
            <person name="Gilderthorp R."/>
            <person name="Marcello L."/>
            <person name="McQuillan J."/>
            <person name="Otto T.D."/>
            <person name="Quail M.A."/>
            <person name="Sanders M.J."/>
            <person name="van Tonder A."/>
            <person name="Ginger M.L."/>
            <person name="Field M.C."/>
            <person name="Barry J.D."/>
            <person name="Hertz-Fowler C."/>
            <person name="Berriman M."/>
        </authorList>
    </citation>
    <scope>NUCLEOTIDE SEQUENCE [LARGE SCALE GENOMIC DNA]</scope>
    <source>
        <strain evidence="2 3">IL3000</strain>
    </source>
</reference>
<keyword evidence="3" id="KW-1185">Reference proteome</keyword>
<dbReference type="CDD" id="cd20558">
    <property type="entry name" value="CYCLIN_ScPCL7-like"/>
    <property type="match status" value="1"/>
</dbReference>
<reference evidence="3" key="1">
    <citation type="submission" date="2011-07" db="EMBL/GenBank/DDBJ databases">
        <title>Divergent evolution of antigenic variation in African trypanosomes.</title>
        <authorList>
            <person name="Jackson A.P."/>
            <person name="Berry A."/>
            <person name="Allison H.C."/>
            <person name="Burton P."/>
            <person name="Anderson J."/>
            <person name="Aslett M."/>
            <person name="Brown R."/>
            <person name="Corton N."/>
            <person name="Harris D."/>
            <person name="Hauser H."/>
            <person name="Gamble J."/>
            <person name="Gilderthorp R."/>
            <person name="McQuillan J."/>
            <person name="Quail M.A."/>
            <person name="Sanders M."/>
            <person name="Van Tonder A."/>
            <person name="Ginger M.L."/>
            <person name="Donelson J.E."/>
            <person name="Field M.C."/>
            <person name="Barry J.D."/>
            <person name="Berriman M."/>
            <person name="Hertz-Fowler C."/>
        </authorList>
    </citation>
    <scope>NUCLEOTIDE SEQUENCE [LARGE SCALE GENOMIC DNA]</scope>
    <source>
        <strain evidence="3">IL3000</strain>
    </source>
</reference>
<organism evidence="2 3">
    <name type="scientific">Trypanosoma congolense (strain IL3000)</name>
    <dbReference type="NCBI Taxonomy" id="1068625"/>
    <lineage>
        <taxon>Eukaryota</taxon>
        <taxon>Discoba</taxon>
        <taxon>Euglenozoa</taxon>
        <taxon>Kinetoplastea</taxon>
        <taxon>Metakinetoplastina</taxon>
        <taxon>Trypanosomatida</taxon>
        <taxon>Trypanosomatidae</taxon>
        <taxon>Trypanosoma</taxon>
        <taxon>Nannomonas</taxon>
    </lineage>
</organism>
<evidence type="ECO:0000313" key="3">
    <source>
        <dbReference type="Proteomes" id="UP000000702"/>
    </source>
</evidence>
<dbReference type="VEuPathDB" id="TriTrypDB:TcIL3000_0_08150"/>
<dbReference type="AlphaFoldDB" id="F9WEU8"/>
<feature type="region of interest" description="Disordered" evidence="1">
    <location>
        <begin position="87"/>
        <end position="122"/>
    </location>
</feature>
<evidence type="ECO:0000256" key="1">
    <source>
        <dbReference type="SAM" id="MobiDB-lite"/>
    </source>
</evidence>